<feature type="chain" id="PRO_5045551885" evidence="1">
    <location>
        <begin position="24"/>
        <end position="69"/>
    </location>
</feature>
<dbReference type="Proteomes" id="UP000823674">
    <property type="component" value="Chromosome A09"/>
</dbReference>
<evidence type="ECO:0000313" key="3">
    <source>
        <dbReference type="Proteomes" id="UP000823674"/>
    </source>
</evidence>
<evidence type="ECO:0000313" key="2">
    <source>
        <dbReference type="EMBL" id="KAG5386336.1"/>
    </source>
</evidence>
<gene>
    <name evidence="2" type="primary">A09p064020.1_BraROA</name>
    <name evidence="2" type="ORF">IGI04_037806</name>
</gene>
<reference evidence="2 3" key="1">
    <citation type="submission" date="2021-03" db="EMBL/GenBank/DDBJ databases">
        <authorList>
            <person name="King G.J."/>
            <person name="Bancroft I."/>
            <person name="Baten A."/>
            <person name="Bloomfield J."/>
            <person name="Borpatragohain P."/>
            <person name="He Z."/>
            <person name="Irish N."/>
            <person name="Irwin J."/>
            <person name="Liu K."/>
            <person name="Mauleon R.P."/>
            <person name="Moore J."/>
            <person name="Morris R."/>
            <person name="Ostergaard L."/>
            <person name="Wang B."/>
            <person name="Wells R."/>
        </authorList>
    </citation>
    <scope>NUCLEOTIDE SEQUENCE [LARGE SCALE GENOMIC DNA]</scope>
    <source>
        <strain evidence="2">R-o-18</strain>
        <tissue evidence="2">Leaf</tissue>
    </source>
</reference>
<sequence>MENQAARALAFLSSFLRLGSWPAADVTLGRMLPDVPVCSLYLYRIWWETKMINWFMQSIFDTVKSSLKL</sequence>
<dbReference type="EMBL" id="JADBGQ010000008">
    <property type="protein sequence ID" value="KAG5386336.1"/>
    <property type="molecule type" value="Genomic_DNA"/>
</dbReference>
<keyword evidence="1" id="KW-0732">Signal</keyword>
<evidence type="ECO:0000256" key="1">
    <source>
        <dbReference type="SAM" id="SignalP"/>
    </source>
</evidence>
<comment type="caution">
    <text evidence="2">The sequence shown here is derived from an EMBL/GenBank/DDBJ whole genome shotgun (WGS) entry which is preliminary data.</text>
</comment>
<protein>
    <submittedName>
        <fullName evidence="2">Uncharacterized protein</fullName>
    </submittedName>
</protein>
<proteinExistence type="predicted"/>
<keyword evidence="3" id="KW-1185">Reference proteome</keyword>
<feature type="signal peptide" evidence="1">
    <location>
        <begin position="1"/>
        <end position="23"/>
    </location>
</feature>
<organism evidence="2 3">
    <name type="scientific">Brassica rapa subsp. trilocularis</name>
    <dbReference type="NCBI Taxonomy" id="1813537"/>
    <lineage>
        <taxon>Eukaryota</taxon>
        <taxon>Viridiplantae</taxon>
        <taxon>Streptophyta</taxon>
        <taxon>Embryophyta</taxon>
        <taxon>Tracheophyta</taxon>
        <taxon>Spermatophyta</taxon>
        <taxon>Magnoliopsida</taxon>
        <taxon>eudicotyledons</taxon>
        <taxon>Gunneridae</taxon>
        <taxon>Pentapetalae</taxon>
        <taxon>rosids</taxon>
        <taxon>malvids</taxon>
        <taxon>Brassicales</taxon>
        <taxon>Brassicaceae</taxon>
        <taxon>Brassiceae</taxon>
        <taxon>Brassica</taxon>
    </lineage>
</organism>
<accession>A0ABQ7LKR3</accession>
<name>A0ABQ7LKR3_BRACM</name>